<evidence type="ECO:0000256" key="5">
    <source>
        <dbReference type="ARBA" id="ARBA00023121"/>
    </source>
</evidence>
<reference evidence="9" key="1">
    <citation type="submission" date="2017-09" db="EMBL/GenBank/DDBJ databases">
        <authorList>
            <person name="Varghese N."/>
            <person name="Submissions S."/>
        </authorList>
    </citation>
    <scope>NUCLEOTIDE SEQUENCE [LARGE SCALE GENOMIC DNA]</scope>
    <source>
        <strain evidence="9">USBA 140</strain>
    </source>
</reference>
<dbReference type="GO" id="GO:0006744">
    <property type="term" value="P:ubiquinone biosynthetic process"/>
    <property type="evidence" value="ECO:0007669"/>
    <property type="project" value="UniProtKB-KW"/>
</dbReference>
<dbReference type="InterPro" id="IPR013718">
    <property type="entry name" value="COQ9_C"/>
</dbReference>
<protein>
    <submittedName>
        <fullName evidence="8">Ubiquinone biosynthesis protein COQ9</fullName>
    </submittedName>
</protein>
<keyword evidence="3" id="KW-0831">Ubiquinone biosynthesis</keyword>
<gene>
    <name evidence="8" type="ORF">SAMN05421508_101556</name>
</gene>
<sequence>MDIADLTDSRDRVVQRALIHVPFDGWSMKTLRHACDDEGLGAGAADRLFPGGVVEALEHFSDFADRQMTADMEADDLTGLHMPARLKRAIQLRLQRWAGDRESIRRAVAMLALPQYAGANLRMTARTVDAMWRCAGDHSADFSWYTKRATLAPVYSATLLYWFEDKSDDFEDTWDFLDRQFRAVGALPAMSARVRKTLDRLPNPLRLVPRLPRAPRPRFKSL</sequence>
<keyword evidence="5" id="KW-0446">Lipid-binding</keyword>
<dbReference type="PANTHER" id="PTHR21427:SF19">
    <property type="entry name" value="UBIQUINONE BIOSYNTHESIS PROTEIN COQ9, MITOCHONDRIAL"/>
    <property type="match status" value="1"/>
</dbReference>
<evidence type="ECO:0000313" key="9">
    <source>
        <dbReference type="Proteomes" id="UP000219621"/>
    </source>
</evidence>
<dbReference type="EMBL" id="OCNJ01000001">
    <property type="protein sequence ID" value="SOD90478.1"/>
    <property type="molecule type" value="Genomic_DNA"/>
</dbReference>
<evidence type="ECO:0000256" key="3">
    <source>
        <dbReference type="ARBA" id="ARBA00022688"/>
    </source>
</evidence>
<proteinExistence type="inferred from homology"/>
<comment type="similarity">
    <text evidence="2">Belongs to the COQ9 family.</text>
</comment>
<evidence type="ECO:0000313" key="8">
    <source>
        <dbReference type="EMBL" id="SOD90478.1"/>
    </source>
</evidence>
<keyword evidence="4" id="KW-0809">Transit peptide</keyword>
<accession>A0A286G4P9</accession>
<feature type="domain" description="COQ9 C-terminal" evidence="7">
    <location>
        <begin position="120"/>
        <end position="185"/>
    </location>
</feature>
<comment type="function">
    <text evidence="6">Membrane-associated protein that warps the membrane surface to access and bind aromatic isoprenes with high specificity, including ubiquinone (CoQ) isoprene intermediates and presents them directly to COQ7, therefore facilitating the COQ7-mediated hydroxylase step. Participates in the biosynthesis of coenzyme Q, also named ubiquinone, an essential lipid-soluble electron transporter for aerobic cellular respiration.</text>
</comment>
<name>A0A286G4P9_9PROT</name>
<dbReference type="OrthoDB" id="7201143at2"/>
<evidence type="ECO:0000256" key="1">
    <source>
        <dbReference type="ARBA" id="ARBA00004749"/>
    </source>
</evidence>
<evidence type="ECO:0000256" key="2">
    <source>
        <dbReference type="ARBA" id="ARBA00010766"/>
    </source>
</evidence>
<dbReference type="RefSeq" id="WP_097277435.1">
    <property type="nucleotide sequence ID" value="NZ_OCNJ01000001.1"/>
</dbReference>
<dbReference type="Pfam" id="PF08511">
    <property type="entry name" value="COQ9"/>
    <property type="match status" value="1"/>
</dbReference>
<evidence type="ECO:0000259" key="7">
    <source>
        <dbReference type="Pfam" id="PF08511"/>
    </source>
</evidence>
<dbReference type="AlphaFoldDB" id="A0A286G4P9"/>
<dbReference type="PANTHER" id="PTHR21427">
    <property type="entry name" value="UBIQUINONE BIOSYNTHESIS PROTEIN COQ9, MITOCHONDRIAL"/>
    <property type="match status" value="1"/>
</dbReference>
<dbReference type="NCBIfam" id="TIGR02396">
    <property type="entry name" value="diverge_rpsU"/>
    <property type="match status" value="1"/>
</dbReference>
<keyword evidence="8" id="KW-0830">Ubiquinone</keyword>
<evidence type="ECO:0000256" key="6">
    <source>
        <dbReference type="ARBA" id="ARBA00058104"/>
    </source>
</evidence>
<dbReference type="InterPro" id="IPR012762">
    <property type="entry name" value="Ubiq_biosynth_COQ9"/>
</dbReference>
<dbReference type="GO" id="GO:0008289">
    <property type="term" value="F:lipid binding"/>
    <property type="evidence" value="ECO:0007669"/>
    <property type="project" value="UniProtKB-KW"/>
</dbReference>
<organism evidence="8 9">
    <name type="scientific">Caenispirillum bisanense</name>
    <dbReference type="NCBI Taxonomy" id="414052"/>
    <lineage>
        <taxon>Bacteria</taxon>
        <taxon>Pseudomonadati</taxon>
        <taxon>Pseudomonadota</taxon>
        <taxon>Alphaproteobacteria</taxon>
        <taxon>Rhodospirillales</taxon>
        <taxon>Novispirillaceae</taxon>
        <taxon>Caenispirillum</taxon>
    </lineage>
</organism>
<evidence type="ECO:0000256" key="4">
    <source>
        <dbReference type="ARBA" id="ARBA00022946"/>
    </source>
</evidence>
<dbReference type="Proteomes" id="UP000219621">
    <property type="component" value="Unassembled WGS sequence"/>
</dbReference>
<comment type="pathway">
    <text evidence="1">Cofactor biosynthesis; ubiquinone biosynthesis.</text>
</comment>
<dbReference type="Gene3D" id="1.10.357.10">
    <property type="entry name" value="Tetracycline Repressor, domain 2"/>
    <property type="match status" value="1"/>
</dbReference>
<keyword evidence="9" id="KW-1185">Reference proteome</keyword>